<dbReference type="Gene3D" id="1.20.120.1910">
    <property type="entry name" value="Cysteine-tRNA ligase, C-terminal anti-codon recognition domain"/>
    <property type="match status" value="1"/>
</dbReference>
<evidence type="ECO:0000256" key="11">
    <source>
        <dbReference type="ARBA" id="ARBA00031499"/>
    </source>
</evidence>
<accession>A0A1A9V5E2</accession>
<evidence type="ECO:0000256" key="2">
    <source>
        <dbReference type="ARBA" id="ARBA00005594"/>
    </source>
</evidence>
<dbReference type="GO" id="GO:0046872">
    <property type="term" value="F:metal ion binding"/>
    <property type="evidence" value="ECO:0007669"/>
    <property type="project" value="UniProtKB-KW"/>
</dbReference>
<evidence type="ECO:0000256" key="17">
    <source>
        <dbReference type="ARBA" id="ARBA00048609"/>
    </source>
</evidence>
<evidence type="ECO:0000256" key="16">
    <source>
        <dbReference type="ARBA" id="ARBA00047731"/>
    </source>
</evidence>
<evidence type="ECO:0000256" key="6">
    <source>
        <dbReference type="ARBA" id="ARBA00022741"/>
    </source>
</evidence>
<keyword evidence="6" id="KW-0547">Nucleotide-binding</keyword>
<dbReference type="Gene3D" id="3.40.50.620">
    <property type="entry name" value="HUPs"/>
    <property type="match status" value="1"/>
</dbReference>
<dbReference type="CDD" id="cd00672">
    <property type="entry name" value="CysRS_core"/>
    <property type="match status" value="1"/>
</dbReference>
<organism evidence="20 21">
    <name type="scientific">Glossina austeni</name>
    <name type="common">Savannah tsetse fly</name>
    <dbReference type="NCBI Taxonomy" id="7395"/>
    <lineage>
        <taxon>Eukaryota</taxon>
        <taxon>Metazoa</taxon>
        <taxon>Ecdysozoa</taxon>
        <taxon>Arthropoda</taxon>
        <taxon>Hexapoda</taxon>
        <taxon>Insecta</taxon>
        <taxon>Pterygota</taxon>
        <taxon>Neoptera</taxon>
        <taxon>Endopterygota</taxon>
        <taxon>Diptera</taxon>
        <taxon>Brachycera</taxon>
        <taxon>Muscomorpha</taxon>
        <taxon>Hippoboscoidea</taxon>
        <taxon>Glossinidae</taxon>
        <taxon>Glossina</taxon>
    </lineage>
</organism>
<evidence type="ECO:0000256" key="8">
    <source>
        <dbReference type="ARBA" id="ARBA00022840"/>
    </source>
</evidence>
<dbReference type="InterPro" id="IPR024909">
    <property type="entry name" value="Cys-tRNA/MSH_ligase"/>
</dbReference>
<evidence type="ECO:0000256" key="12">
    <source>
        <dbReference type="ARBA" id="ARBA00043868"/>
    </source>
</evidence>
<evidence type="ECO:0000256" key="18">
    <source>
        <dbReference type="ARBA" id="ARBA00049046"/>
    </source>
</evidence>
<keyword evidence="10" id="KW-0030">Aminoacyl-tRNA synthetase</keyword>
<keyword evidence="8" id="KW-0067">ATP-binding</keyword>
<evidence type="ECO:0000256" key="1">
    <source>
        <dbReference type="ARBA" id="ARBA00001947"/>
    </source>
</evidence>
<dbReference type="SUPFAM" id="SSF47323">
    <property type="entry name" value="Anticodon-binding domain of a subclass of class I aminoacyl-tRNA synthetases"/>
    <property type="match status" value="1"/>
</dbReference>
<dbReference type="GO" id="GO:0006423">
    <property type="term" value="P:cysteinyl-tRNA aminoacylation"/>
    <property type="evidence" value="ECO:0007669"/>
    <property type="project" value="InterPro"/>
</dbReference>
<comment type="catalytic activity">
    <reaction evidence="16">
        <text>S-sulfanyl-L-cysteine + L-cysteine = S-disulfanyl-L-cysteine + L-alanine</text>
        <dbReference type="Rhea" id="RHEA:78627"/>
        <dbReference type="ChEBI" id="CHEBI:35235"/>
        <dbReference type="ChEBI" id="CHEBI:57972"/>
        <dbReference type="ChEBI" id="CHEBI:58591"/>
        <dbReference type="ChEBI" id="CHEBI:229465"/>
    </reaction>
    <physiologicalReaction direction="left-to-right" evidence="16">
        <dbReference type="Rhea" id="RHEA:78628"/>
    </physiologicalReaction>
</comment>
<evidence type="ECO:0000256" key="13">
    <source>
        <dbReference type="ARBA" id="ARBA00045476"/>
    </source>
</evidence>
<evidence type="ECO:0000313" key="20">
    <source>
        <dbReference type="EnsemblMetazoa" id="GAUT026566-PA"/>
    </source>
</evidence>
<keyword evidence="4" id="KW-0436">Ligase</keyword>
<dbReference type="InterPro" id="IPR009080">
    <property type="entry name" value="tRNAsynth_Ia_anticodon-bd"/>
</dbReference>
<comment type="catalytic activity">
    <reaction evidence="15">
        <text>2 L-cysteine = S-sulfanyl-L-cysteine + L-alanine</text>
        <dbReference type="Rhea" id="RHEA:78543"/>
        <dbReference type="ChEBI" id="CHEBI:35235"/>
        <dbReference type="ChEBI" id="CHEBI:57972"/>
        <dbReference type="ChEBI" id="CHEBI:58591"/>
    </reaction>
    <physiologicalReaction direction="left-to-right" evidence="15">
        <dbReference type="Rhea" id="RHEA:78544"/>
    </physiologicalReaction>
</comment>
<name>A0A1A9V5E2_GLOAU</name>
<feature type="domain" description="tRNA synthetases class I catalytic" evidence="19">
    <location>
        <begin position="57"/>
        <end position="351"/>
    </location>
</feature>
<dbReference type="EC" id="6.1.1.16" evidence="3"/>
<dbReference type="Proteomes" id="UP000078200">
    <property type="component" value="Unassembled WGS sequence"/>
</dbReference>
<keyword evidence="5" id="KW-0479">Metal-binding</keyword>
<comment type="function">
    <text evidence="12">Mitochondrial cysteine-specific aminoacyl-tRNA synthetase that catalyzes the ATP-dependent ligation of cysteine to tRNA(Cys).</text>
</comment>
<dbReference type="NCBIfam" id="TIGR00435">
    <property type="entry name" value="cysS"/>
    <property type="match status" value="1"/>
</dbReference>
<comment type="similarity">
    <text evidence="2">Belongs to the class-I aminoacyl-tRNA synthetase family.</text>
</comment>
<proteinExistence type="inferred from homology"/>
<dbReference type="EnsemblMetazoa" id="GAUT026566-RA">
    <property type="protein sequence ID" value="GAUT026566-PA"/>
    <property type="gene ID" value="GAUT026566"/>
</dbReference>
<dbReference type="PANTHER" id="PTHR10890:SF27">
    <property type="entry name" value="CYSTEINE--TRNA LIGASE, MITOCHONDRIAL-RELATED"/>
    <property type="match status" value="1"/>
</dbReference>
<evidence type="ECO:0000256" key="10">
    <source>
        <dbReference type="ARBA" id="ARBA00023146"/>
    </source>
</evidence>
<evidence type="ECO:0000256" key="5">
    <source>
        <dbReference type="ARBA" id="ARBA00022723"/>
    </source>
</evidence>
<dbReference type="GO" id="GO:0005524">
    <property type="term" value="F:ATP binding"/>
    <property type="evidence" value="ECO:0007669"/>
    <property type="project" value="UniProtKB-KW"/>
</dbReference>
<dbReference type="GO" id="GO:0004817">
    <property type="term" value="F:cysteine-tRNA ligase activity"/>
    <property type="evidence" value="ECO:0007669"/>
    <property type="project" value="UniProtKB-EC"/>
</dbReference>
<evidence type="ECO:0000256" key="7">
    <source>
        <dbReference type="ARBA" id="ARBA00022833"/>
    </source>
</evidence>
<comment type="function">
    <text evidence="13">In addition to its role as an aminoacyl-tRNA synthetase, has also cysteine persulfide synthase activity. Produces reactive persulfide species such as cysteine persulfide (CysSSH) from substrate cysteine and mediate direct incorporation of CysSSH into proteins during translations, resulting in protein persulfides and polysulfides. CysSSHs behave as potent antioxidants and cellular protectants.</text>
</comment>
<dbReference type="GO" id="GO:0005737">
    <property type="term" value="C:cytoplasm"/>
    <property type="evidence" value="ECO:0007669"/>
    <property type="project" value="TreeGrafter"/>
</dbReference>
<evidence type="ECO:0000256" key="9">
    <source>
        <dbReference type="ARBA" id="ARBA00022917"/>
    </source>
</evidence>
<dbReference type="Pfam" id="PF01406">
    <property type="entry name" value="tRNA-synt_1e"/>
    <property type="match status" value="1"/>
</dbReference>
<dbReference type="InterPro" id="IPR015803">
    <property type="entry name" value="Cys-tRNA-ligase"/>
</dbReference>
<evidence type="ECO:0000259" key="19">
    <source>
        <dbReference type="Pfam" id="PF01406"/>
    </source>
</evidence>
<evidence type="ECO:0000256" key="4">
    <source>
        <dbReference type="ARBA" id="ARBA00022598"/>
    </source>
</evidence>
<dbReference type="STRING" id="7395.A0A1A9V5E2"/>
<dbReference type="SUPFAM" id="SSF52374">
    <property type="entry name" value="Nucleotidylyl transferase"/>
    <property type="match status" value="1"/>
</dbReference>
<dbReference type="InterPro" id="IPR032678">
    <property type="entry name" value="tRNA-synt_1_cat_dom"/>
</dbReference>
<keyword evidence="9" id="KW-0648">Protein biosynthesis</keyword>
<dbReference type="PANTHER" id="PTHR10890">
    <property type="entry name" value="CYSTEINYL-TRNA SYNTHETASE"/>
    <property type="match status" value="1"/>
</dbReference>
<dbReference type="AlphaFoldDB" id="A0A1A9V5E2"/>
<reference evidence="20" key="1">
    <citation type="submission" date="2020-05" db="UniProtKB">
        <authorList>
            <consortium name="EnsemblMetazoa"/>
        </authorList>
    </citation>
    <scope>IDENTIFICATION</scope>
    <source>
        <strain evidence="20">TTRI</strain>
    </source>
</reference>
<dbReference type="PRINTS" id="PR00983">
    <property type="entry name" value="TRNASYNTHCYS"/>
</dbReference>
<comment type="catalytic activity">
    <reaction evidence="18">
        <text>tRNA(Cys) + L-cysteine + ATP = L-cysteinyl-tRNA(Cys) + AMP + diphosphate</text>
        <dbReference type="Rhea" id="RHEA:17773"/>
        <dbReference type="Rhea" id="RHEA-COMP:9661"/>
        <dbReference type="Rhea" id="RHEA-COMP:9679"/>
        <dbReference type="ChEBI" id="CHEBI:30616"/>
        <dbReference type="ChEBI" id="CHEBI:33019"/>
        <dbReference type="ChEBI" id="CHEBI:35235"/>
        <dbReference type="ChEBI" id="CHEBI:78442"/>
        <dbReference type="ChEBI" id="CHEBI:78517"/>
        <dbReference type="ChEBI" id="CHEBI:456215"/>
        <dbReference type="EC" id="6.1.1.16"/>
    </reaction>
    <physiologicalReaction direction="right-to-left" evidence="18">
        <dbReference type="Rhea" id="RHEA:17775"/>
    </physiologicalReaction>
</comment>
<keyword evidence="21" id="KW-1185">Reference proteome</keyword>
<evidence type="ECO:0000256" key="14">
    <source>
        <dbReference type="ARBA" id="ARBA00047499"/>
    </source>
</evidence>
<dbReference type="HAMAP" id="MF_00041">
    <property type="entry name" value="Cys_tRNA_synth"/>
    <property type="match status" value="1"/>
</dbReference>
<comment type="catalytic activity">
    <reaction evidence="17">
        <text>S-sulfanyl-L-cysteine + tRNA(Cys) + ATP = (S)-sulfanyl-L-cysteinyl-tRNA(Cys) + AMP + diphosphate</text>
        <dbReference type="Rhea" id="RHEA:78647"/>
        <dbReference type="Rhea" id="RHEA-COMP:9661"/>
        <dbReference type="Rhea" id="RHEA-COMP:19119"/>
        <dbReference type="ChEBI" id="CHEBI:30616"/>
        <dbReference type="ChEBI" id="CHEBI:33019"/>
        <dbReference type="ChEBI" id="CHEBI:58591"/>
        <dbReference type="ChEBI" id="CHEBI:78442"/>
        <dbReference type="ChEBI" id="CHEBI:229520"/>
        <dbReference type="ChEBI" id="CHEBI:456215"/>
    </reaction>
    <physiologicalReaction direction="left-to-right" evidence="17">
        <dbReference type="Rhea" id="RHEA:78648"/>
    </physiologicalReaction>
</comment>
<comment type="catalytic activity">
    <reaction evidence="14">
        <text>S-disulfanyl-L-cysteine + tRNA(Cys) + ATP = (S)-disulfanyl-L-cysteinyl-tRNA(Cys) + AMP + diphosphate</text>
        <dbReference type="Rhea" id="RHEA:78651"/>
        <dbReference type="Rhea" id="RHEA-COMP:9661"/>
        <dbReference type="Rhea" id="RHEA-COMP:19120"/>
        <dbReference type="ChEBI" id="CHEBI:30616"/>
        <dbReference type="ChEBI" id="CHEBI:33019"/>
        <dbReference type="ChEBI" id="CHEBI:78442"/>
        <dbReference type="ChEBI" id="CHEBI:229465"/>
        <dbReference type="ChEBI" id="CHEBI:229521"/>
        <dbReference type="ChEBI" id="CHEBI:456215"/>
    </reaction>
    <physiologicalReaction direction="left-to-right" evidence="14">
        <dbReference type="Rhea" id="RHEA:78652"/>
    </physiologicalReaction>
</comment>
<keyword evidence="7" id="KW-0862">Zinc</keyword>
<dbReference type="VEuPathDB" id="VectorBase:GAUT026566"/>
<evidence type="ECO:0000313" key="21">
    <source>
        <dbReference type="Proteomes" id="UP000078200"/>
    </source>
</evidence>
<sequence>MLQVGRQQLRRPEKFFQLIRQTSTKRNWLKPDGIETDLRIYNCVAKRNVPFILNNQYFVTWYTCGPTVYDSCHLGHASCYVKLDILQRILRHHFNLNIVSAMNITDIDDKIIAKSENLGKDWREVARFYEAEFWTDLKKLNVLEPNVKARVTDHIPKIINYIERIIKKRLAYIGDDNSVYMDVKSVKNYGKLQNISLDEQDAGEQLEKGIKKSPMDFALWKARKTGPTFPSPWGDGRPAWHIECSTLADMIFGDNVHIHAGGIDLRFPHHENEECQSCVYHDNKQWVNYWLHTGHLSMKGESQKMSNSLKNTITVKDMLKKYSGDDFRMACALSNYRNPMEYSDELMEMAKSNLNKFKGFRTDCLAYLSGKKTAVGLDDSAIFENLKFAQSHIDSSIRDDFNTARSLTTLMDQISSISRCINAQPGSEVQTASSLDAVAAVSNYVSFILQSFGFAFVTAQEHELNTTTEQFNLNALLEDILNTRKSIREKAVADKNDHLFEICDDLRKCLLQNGIDIRDHSKGSSWTFTERSIEQEK</sequence>
<comment type="cofactor">
    <cofactor evidence="1">
        <name>Zn(2+)</name>
        <dbReference type="ChEBI" id="CHEBI:29105"/>
    </cofactor>
</comment>
<protein>
    <recommendedName>
        <fullName evidence="3">cysteine--tRNA ligase</fullName>
        <ecNumber evidence="3">6.1.1.16</ecNumber>
    </recommendedName>
    <alternativeName>
        <fullName evidence="11">Cysteinyl-tRNA synthetase</fullName>
    </alternativeName>
</protein>
<dbReference type="InterPro" id="IPR014729">
    <property type="entry name" value="Rossmann-like_a/b/a_fold"/>
</dbReference>
<dbReference type="FunFam" id="3.40.50.620:FF:000027">
    <property type="entry name" value="Cysteine--tRNA ligase, cytoplasmic"/>
    <property type="match status" value="1"/>
</dbReference>
<evidence type="ECO:0000256" key="15">
    <source>
        <dbReference type="ARBA" id="ARBA00047548"/>
    </source>
</evidence>
<evidence type="ECO:0000256" key="3">
    <source>
        <dbReference type="ARBA" id="ARBA00012832"/>
    </source>
</evidence>